<evidence type="ECO:0000256" key="1">
    <source>
        <dbReference type="ARBA" id="ARBA00006432"/>
    </source>
</evidence>
<keyword evidence="6" id="KW-1185">Reference proteome</keyword>
<evidence type="ECO:0000313" key="6">
    <source>
        <dbReference type="Proteomes" id="UP000604475"/>
    </source>
</evidence>
<proteinExistence type="inferred from homology"/>
<dbReference type="Pfam" id="PF13193">
    <property type="entry name" value="AMP-binding_C"/>
    <property type="match status" value="1"/>
</dbReference>
<organism evidence="5 6">
    <name type="scientific">Frankia nepalensis</name>
    <dbReference type="NCBI Taxonomy" id="1836974"/>
    <lineage>
        <taxon>Bacteria</taxon>
        <taxon>Bacillati</taxon>
        <taxon>Actinomycetota</taxon>
        <taxon>Actinomycetes</taxon>
        <taxon>Frankiales</taxon>
        <taxon>Frankiaceae</taxon>
        <taxon>Frankia</taxon>
    </lineage>
</organism>
<accession>A0A937ULK8</accession>
<evidence type="ECO:0000259" key="4">
    <source>
        <dbReference type="Pfam" id="PF13193"/>
    </source>
</evidence>
<sequence length="528" mass="55820">MPPVPPTIPAALERAARLWPDDEAVVDGDVRLTFAQLAAAADEVARALVASGVEAGDKVSVWAPNGYRWMIAALGIYRAGGVLAPINSRFKAGEAADILRAIHAKVLFTVTDFLETDYAAAILAEPDLPDLRDVVVLDGPTSPGTAAWGDFAARAASVPAAATAARVAALTSDSLSDIIFTSGTTGKPKGAMLAHGPSTRLYTAWAQVIGLGHGDRYLLVYPFFHTAGLKAGLLATVLVGTTLIPYPVFDVPAVMRLVSDEKITMLPGPPAVYQTILNSDLSGYDLSTWRLAVTGAAPVPVELVRRLRAEVGLATVVTGYGLTETTGTVTMCRHTDDPELVSRTSGRALDGVEVLVVDDAGDEVARGEPGEIVVRGFNIMRGYLDNPEATAETIDADGWLRTGDIGIMDEDGNIAITDRKKDMFIVGGFNAYPAEIEGMLAEHPAIAQVAVVGVPDARLGEVGMAYVIPRAGQPAPTPAEIIAWARDRMANYKAPRYVEVVDSLPLNATGKVVRYELRARAAATYAPR</sequence>
<dbReference type="PROSITE" id="PS00455">
    <property type="entry name" value="AMP_BINDING"/>
    <property type="match status" value="1"/>
</dbReference>
<keyword evidence="2" id="KW-0436">Ligase</keyword>
<dbReference type="GO" id="GO:0031956">
    <property type="term" value="F:medium-chain fatty acid-CoA ligase activity"/>
    <property type="evidence" value="ECO:0007669"/>
    <property type="project" value="TreeGrafter"/>
</dbReference>
<dbReference type="SUPFAM" id="SSF56801">
    <property type="entry name" value="Acetyl-CoA synthetase-like"/>
    <property type="match status" value="1"/>
</dbReference>
<dbReference type="InterPro" id="IPR000873">
    <property type="entry name" value="AMP-dep_synth/lig_dom"/>
</dbReference>
<name>A0A937ULK8_9ACTN</name>
<evidence type="ECO:0000256" key="2">
    <source>
        <dbReference type="ARBA" id="ARBA00022598"/>
    </source>
</evidence>
<dbReference type="Gene3D" id="3.40.50.12780">
    <property type="entry name" value="N-terminal domain of ligase-like"/>
    <property type="match status" value="1"/>
</dbReference>
<dbReference type="Gene3D" id="3.30.300.30">
    <property type="match status" value="1"/>
</dbReference>
<gene>
    <name evidence="5" type="ORF">I7412_01590</name>
</gene>
<dbReference type="NCBIfam" id="NF005801">
    <property type="entry name" value="PRK07656.1"/>
    <property type="match status" value="1"/>
</dbReference>
<dbReference type="PANTHER" id="PTHR43201:SF5">
    <property type="entry name" value="MEDIUM-CHAIN ACYL-COA LIGASE ACSF2, MITOCHONDRIAL"/>
    <property type="match status" value="1"/>
</dbReference>
<dbReference type="InterPro" id="IPR020845">
    <property type="entry name" value="AMP-binding_CS"/>
</dbReference>
<feature type="domain" description="AMP-dependent synthetase/ligase" evidence="3">
    <location>
        <begin position="12"/>
        <end position="384"/>
    </location>
</feature>
<evidence type="ECO:0000313" key="5">
    <source>
        <dbReference type="EMBL" id="MBL7625892.1"/>
    </source>
</evidence>
<comment type="caution">
    <text evidence="5">The sequence shown here is derived from an EMBL/GenBank/DDBJ whole genome shotgun (WGS) entry which is preliminary data.</text>
</comment>
<dbReference type="AlphaFoldDB" id="A0A937ULK8"/>
<reference evidence="5" key="1">
    <citation type="submission" date="2020-12" db="EMBL/GenBank/DDBJ databases">
        <title>Genomic characterization of non-nitrogen-fixing Frankia strains.</title>
        <authorList>
            <person name="Carlos-Shanley C."/>
            <person name="Guerra T."/>
            <person name="Hahn D."/>
        </authorList>
    </citation>
    <scope>NUCLEOTIDE SEQUENCE</scope>
    <source>
        <strain evidence="5">CN6</strain>
    </source>
</reference>
<dbReference type="Proteomes" id="UP000604475">
    <property type="component" value="Unassembled WGS sequence"/>
</dbReference>
<dbReference type="InterPro" id="IPR042099">
    <property type="entry name" value="ANL_N_sf"/>
</dbReference>
<comment type="similarity">
    <text evidence="1">Belongs to the ATP-dependent AMP-binding enzyme family.</text>
</comment>
<dbReference type="GO" id="GO:0006631">
    <property type="term" value="P:fatty acid metabolic process"/>
    <property type="evidence" value="ECO:0007669"/>
    <property type="project" value="TreeGrafter"/>
</dbReference>
<dbReference type="InterPro" id="IPR045851">
    <property type="entry name" value="AMP-bd_C_sf"/>
</dbReference>
<dbReference type="EMBL" id="JAEACQ010000122">
    <property type="protein sequence ID" value="MBL7625892.1"/>
    <property type="molecule type" value="Genomic_DNA"/>
</dbReference>
<dbReference type="PANTHER" id="PTHR43201">
    <property type="entry name" value="ACYL-COA SYNTHETASE"/>
    <property type="match status" value="1"/>
</dbReference>
<feature type="domain" description="AMP-binding enzyme C-terminal" evidence="4">
    <location>
        <begin position="435"/>
        <end position="511"/>
    </location>
</feature>
<evidence type="ECO:0000259" key="3">
    <source>
        <dbReference type="Pfam" id="PF00501"/>
    </source>
</evidence>
<dbReference type="InterPro" id="IPR025110">
    <property type="entry name" value="AMP-bd_C"/>
</dbReference>
<dbReference type="Pfam" id="PF00501">
    <property type="entry name" value="AMP-binding"/>
    <property type="match status" value="1"/>
</dbReference>
<protein>
    <submittedName>
        <fullName evidence="5">AMP-binding protein</fullName>
    </submittedName>
</protein>